<dbReference type="EMBL" id="CAXITT010000011">
    <property type="protein sequence ID" value="CAL1526997.1"/>
    <property type="molecule type" value="Genomic_DNA"/>
</dbReference>
<accession>A0AAV2H3B9</accession>
<keyword evidence="1" id="KW-1133">Transmembrane helix</keyword>
<dbReference type="Proteomes" id="UP001497497">
    <property type="component" value="Unassembled WGS sequence"/>
</dbReference>
<keyword evidence="1" id="KW-0812">Transmembrane</keyword>
<name>A0AAV2H3B9_LYMST</name>
<proteinExistence type="predicted"/>
<protein>
    <submittedName>
        <fullName evidence="2">Uncharacterized protein</fullName>
    </submittedName>
</protein>
<evidence type="ECO:0000313" key="2">
    <source>
        <dbReference type="EMBL" id="CAL1526997.1"/>
    </source>
</evidence>
<evidence type="ECO:0000313" key="3">
    <source>
        <dbReference type="Proteomes" id="UP001497497"/>
    </source>
</evidence>
<evidence type="ECO:0000256" key="1">
    <source>
        <dbReference type="SAM" id="Phobius"/>
    </source>
</evidence>
<sequence length="115" mass="12771">MDGVGGETLTAVLNGVHLFCVPSVLALSLTFVGIDYCVNRLSGIGASRKITETFVSLWIPWIYGALSLVLLSLAPWSQIFIQYKERGTTFSTVPRDKLFMTMPTRYSAISYHYSL</sequence>
<feature type="non-terminal residue" evidence="2">
    <location>
        <position position="115"/>
    </location>
</feature>
<reference evidence="2 3" key="1">
    <citation type="submission" date="2024-04" db="EMBL/GenBank/DDBJ databases">
        <authorList>
            <consortium name="Genoscope - CEA"/>
            <person name="William W."/>
        </authorList>
    </citation>
    <scope>NUCLEOTIDE SEQUENCE [LARGE SCALE GENOMIC DNA]</scope>
</reference>
<organism evidence="2 3">
    <name type="scientific">Lymnaea stagnalis</name>
    <name type="common">Great pond snail</name>
    <name type="synonym">Helix stagnalis</name>
    <dbReference type="NCBI Taxonomy" id="6523"/>
    <lineage>
        <taxon>Eukaryota</taxon>
        <taxon>Metazoa</taxon>
        <taxon>Spiralia</taxon>
        <taxon>Lophotrochozoa</taxon>
        <taxon>Mollusca</taxon>
        <taxon>Gastropoda</taxon>
        <taxon>Heterobranchia</taxon>
        <taxon>Euthyneura</taxon>
        <taxon>Panpulmonata</taxon>
        <taxon>Hygrophila</taxon>
        <taxon>Lymnaeoidea</taxon>
        <taxon>Lymnaeidae</taxon>
        <taxon>Lymnaea</taxon>
    </lineage>
</organism>
<feature type="transmembrane region" description="Helical" evidence="1">
    <location>
        <begin position="12"/>
        <end position="34"/>
    </location>
</feature>
<comment type="caution">
    <text evidence="2">The sequence shown here is derived from an EMBL/GenBank/DDBJ whole genome shotgun (WGS) entry which is preliminary data.</text>
</comment>
<keyword evidence="3" id="KW-1185">Reference proteome</keyword>
<gene>
    <name evidence="2" type="ORF">GSLYS_00001174001</name>
</gene>
<keyword evidence="1" id="KW-0472">Membrane</keyword>
<feature type="transmembrane region" description="Helical" evidence="1">
    <location>
        <begin position="55"/>
        <end position="76"/>
    </location>
</feature>
<dbReference type="AlphaFoldDB" id="A0AAV2H3B9"/>